<evidence type="ECO:0000256" key="3">
    <source>
        <dbReference type="SAM" id="SignalP"/>
    </source>
</evidence>
<dbReference type="InterPro" id="IPR028081">
    <property type="entry name" value="Leu-bd"/>
</dbReference>
<reference evidence="6" key="1">
    <citation type="journal article" date="2019" name="Int. J. Syst. Evol. Microbiol.">
        <title>The Global Catalogue of Microorganisms (GCM) 10K type strain sequencing project: providing services to taxonomists for standard genome sequencing and annotation.</title>
        <authorList>
            <consortium name="The Broad Institute Genomics Platform"/>
            <consortium name="The Broad Institute Genome Sequencing Center for Infectious Disease"/>
            <person name="Wu L."/>
            <person name="Ma J."/>
        </authorList>
    </citation>
    <scope>NUCLEOTIDE SEQUENCE [LARGE SCALE GENOMIC DNA]</scope>
    <source>
        <strain evidence="6">NBRC 106310</strain>
    </source>
</reference>
<dbReference type="SUPFAM" id="SSF53822">
    <property type="entry name" value="Periplasmic binding protein-like I"/>
    <property type="match status" value="1"/>
</dbReference>
<organism evidence="5 6">
    <name type="scientific">Microbacterium suwonense</name>
    <dbReference type="NCBI Taxonomy" id="683047"/>
    <lineage>
        <taxon>Bacteria</taxon>
        <taxon>Bacillati</taxon>
        <taxon>Actinomycetota</taxon>
        <taxon>Actinomycetes</taxon>
        <taxon>Micrococcales</taxon>
        <taxon>Microbacteriaceae</taxon>
        <taxon>Microbacterium</taxon>
    </lineage>
</organism>
<feature type="chain" id="PRO_5047280232" evidence="3">
    <location>
        <begin position="28"/>
        <end position="425"/>
    </location>
</feature>
<keyword evidence="2 3" id="KW-0732">Signal</keyword>
<gene>
    <name evidence="5" type="ORF">GCM10025863_17590</name>
</gene>
<feature type="signal peptide" evidence="3">
    <location>
        <begin position="1"/>
        <end position="27"/>
    </location>
</feature>
<evidence type="ECO:0000313" key="6">
    <source>
        <dbReference type="Proteomes" id="UP001321543"/>
    </source>
</evidence>
<dbReference type="PANTHER" id="PTHR30483">
    <property type="entry name" value="LEUCINE-SPECIFIC-BINDING PROTEIN"/>
    <property type="match status" value="1"/>
</dbReference>
<evidence type="ECO:0000256" key="2">
    <source>
        <dbReference type="ARBA" id="ARBA00022729"/>
    </source>
</evidence>
<comment type="similarity">
    <text evidence="1">Belongs to the leucine-binding protein family.</text>
</comment>
<feature type="domain" description="Leucine-binding protein" evidence="4">
    <location>
        <begin position="52"/>
        <end position="371"/>
    </location>
</feature>
<dbReference type="EMBL" id="AP027728">
    <property type="protein sequence ID" value="BDZ39145.1"/>
    <property type="molecule type" value="Genomic_DNA"/>
</dbReference>
<dbReference type="PANTHER" id="PTHR30483:SF6">
    <property type="entry name" value="PERIPLASMIC BINDING PROTEIN OF ABC TRANSPORTER FOR NATURAL AMINO ACIDS"/>
    <property type="match status" value="1"/>
</dbReference>
<evidence type="ECO:0000259" key="4">
    <source>
        <dbReference type="Pfam" id="PF13458"/>
    </source>
</evidence>
<dbReference type="CDD" id="cd06346">
    <property type="entry name" value="PBP1_ABC_ligand_binding-like"/>
    <property type="match status" value="1"/>
</dbReference>
<accession>A0ABN6X2Z5</accession>
<dbReference type="RefSeq" id="WP_286299050.1">
    <property type="nucleotide sequence ID" value="NZ_AP027728.1"/>
</dbReference>
<dbReference type="PROSITE" id="PS51257">
    <property type="entry name" value="PROKAR_LIPOPROTEIN"/>
    <property type="match status" value="1"/>
</dbReference>
<proteinExistence type="inferred from homology"/>
<dbReference type="Pfam" id="PF13458">
    <property type="entry name" value="Peripla_BP_6"/>
    <property type="match status" value="1"/>
</dbReference>
<dbReference type="Gene3D" id="3.40.50.2300">
    <property type="match status" value="3"/>
</dbReference>
<name>A0ABN6X2Z5_9MICO</name>
<dbReference type="Proteomes" id="UP001321543">
    <property type="component" value="Chromosome"/>
</dbReference>
<protein>
    <submittedName>
        <fullName evidence="5">Branched-chain amino acid ABC transporter substrate-binding protein</fullName>
    </submittedName>
</protein>
<dbReference type="InterPro" id="IPR051010">
    <property type="entry name" value="BCAA_transport"/>
</dbReference>
<evidence type="ECO:0000256" key="1">
    <source>
        <dbReference type="ARBA" id="ARBA00010062"/>
    </source>
</evidence>
<keyword evidence="6" id="KW-1185">Reference proteome</keyword>
<evidence type="ECO:0000313" key="5">
    <source>
        <dbReference type="EMBL" id="BDZ39145.1"/>
    </source>
</evidence>
<dbReference type="InterPro" id="IPR028082">
    <property type="entry name" value="Peripla_BP_I"/>
</dbReference>
<sequence length="425" mass="43826">MNALKGSRPARIFAGIALVSASALVIAGCSSTPTDTPSDKPGDDKPAADISLKLGSLLPSSGSLAFLGPPMYAGVGLATQEINDAKAGITVDMNSQDEGDSDTKAYETSITTLQNAGVAGIVGAAASGVSKIILDGNVSKGIITISPSNTSPDFTKLSEDGVTKGLYFRTAPSDLLQGEVLGNLIAEDGHKTLGIIYQNDPYGTGLRDAITTTFEGNGGKVVETAGFNVGDSQFDAQVETIKASNPDAVAIISFEQFKTIAPLLVNAGIDASKFYLVDGNVSNYGDEISVSLEGAQGTRPGPALEDDFTQRLQDYWTGKGNAEIKDFTYAAESYDAVILMALASLSAQSTDGVDIAAKMQEVSGGVDGGTACTSFADCAKIINDGGQADYNGYSGDVTFDEWGDPQGAAIGVFKFGGDNTYTRTN</sequence>